<dbReference type="EMBL" id="CP001077">
    <property type="protein sequence ID" value="ACE94827.1"/>
    <property type="molecule type" value="Genomic_DNA"/>
</dbReference>
<proteinExistence type="predicted"/>
<name>B3Q423_RHIE6</name>
<dbReference type="HOGENOM" id="CLU_2846755_0_0_5"/>
<dbReference type="AlphaFoldDB" id="B3Q423"/>
<evidence type="ECO:0000313" key="1">
    <source>
        <dbReference type="EMBL" id="ACE94827.1"/>
    </source>
</evidence>
<geneLocation type="plasmid" evidence="1 2">
    <name>pC</name>
</geneLocation>
<sequence>MMKSRHNLLNVERQPDLTRVLENREAYLVCLRIIGSRRHIHIHRKRKIRQPLFWSTNGSLLPFVG</sequence>
<reference evidence="1 2" key="1">
    <citation type="submission" date="2008-04" db="EMBL/GenBank/DDBJ databases">
        <title>Genome diversity and DNA divergence of Rhizobium etli.</title>
        <authorList>
            <person name="Gonzalez V."/>
            <person name="Acosta J.L."/>
            <person name="Santamaria R.I."/>
            <person name="Bustos P."/>
            <person name="Hernandez-Gonzalez I.L."/>
            <person name="Fernandez J.L."/>
            <person name="Diaz R."/>
            <person name="Flores M."/>
            <person name="Mora J."/>
            <person name="Palacios R."/>
            <person name="Davila G."/>
        </authorList>
    </citation>
    <scope>NUCLEOTIDE SEQUENCE [LARGE SCALE GENOMIC DNA]</scope>
    <source>
        <strain evidence="1 2">CIAT 652</strain>
        <plasmid evidence="2">Plasmid pC</plasmid>
    </source>
</reference>
<organism evidence="1 2">
    <name type="scientific">Rhizobium etli (strain CIAT 652)</name>
    <dbReference type="NCBI Taxonomy" id="491916"/>
    <lineage>
        <taxon>Bacteria</taxon>
        <taxon>Pseudomonadati</taxon>
        <taxon>Pseudomonadota</taxon>
        <taxon>Alphaproteobacteria</taxon>
        <taxon>Hyphomicrobiales</taxon>
        <taxon>Rhizobiaceae</taxon>
        <taxon>Rhizobium/Agrobacterium group</taxon>
        <taxon>Rhizobium</taxon>
    </lineage>
</organism>
<protein>
    <submittedName>
        <fullName evidence="1">Uncharacterized protein</fullName>
    </submittedName>
</protein>
<dbReference type="Proteomes" id="UP000008817">
    <property type="component" value="Plasmid pC"/>
</dbReference>
<evidence type="ECO:0000313" key="2">
    <source>
        <dbReference type="Proteomes" id="UP000008817"/>
    </source>
</evidence>
<accession>B3Q423</accession>
<dbReference type="KEGG" id="rec:RHECIAT_PC0000753"/>
<keyword evidence="1" id="KW-0614">Plasmid</keyword>
<gene>
    <name evidence="1" type="ordered locus">RHECIAT_PC0000753</name>
</gene>